<dbReference type="GO" id="GO:0000124">
    <property type="term" value="C:SAGA complex"/>
    <property type="evidence" value="ECO:0007669"/>
    <property type="project" value="TreeGrafter"/>
</dbReference>
<evidence type="ECO:0000313" key="7">
    <source>
        <dbReference type="Proteomes" id="UP001179952"/>
    </source>
</evidence>
<accession>A0AAV9AWX9</accession>
<reference evidence="6" key="2">
    <citation type="submission" date="2023-06" db="EMBL/GenBank/DDBJ databases">
        <authorList>
            <person name="Ma L."/>
            <person name="Liu K.-W."/>
            <person name="Li Z."/>
            <person name="Hsiao Y.-Y."/>
            <person name="Qi Y."/>
            <person name="Fu T."/>
            <person name="Tang G."/>
            <person name="Zhang D."/>
            <person name="Sun W.-H."/>
            <person name="Liu D.-K."/>
            <person name="Li Y."/>
            <person name="Chen G.-Z."/>
            <person name="Liu X.-D."/>
            <person name="Liao X.-Y."/>
            <person name="Jiang Y.-T."/>
            <person name="Yu X."/>
            <person name="Hao Y."/>
            <person name="Huang J."/>
            <person name="Zhao X.-W."/>
            <person name="Ke S."/>
            <person name="Chen Y.-Y."/>
            <person name="Wu W.-L."/>
            <person name="Hsu J.-L."/>
            <person name="Lin Y.-F."/>
            <person name="Huang M.-D."/>
            <person name="Li C.-Y."/>
            <person name="Huang L."/>
            <person name="Wang Z.-W."/>
            <person name="Zhao X."/>
            <person name="Zhong W.-Y."/>
            <person name="Peng D.-H."/>
            <person name="Ahmad S."/>
            <person name="Lan S."/>
            <person name="Zhang J.-S."/>
            <person name="Tsai W.-C."/>
            <person name="Van De Peer Y."/>
            <person name="Liu Z.-J."/>
        </authorList>
    </citation>
    <scope>NUCLEOTIDE SEQUENCE</scope>
    <source>
        <strain evidence="6">SCP</strain>
        <tissue evidence="6">Leaves</tissue>
    </source>
</reference>
<evidence type="ECO:0000256" key="4">
    <source>
        <dbReference type="ARBA" id="ARBA00023242"/>
    </source>
</evidence>
<reference evidence="6" key="1">
    <citation type="journal article" date="2023" name="Nat. Commun.">
        <title>Diploid and tetraploid genomes of Acorus and the evolution of monocots.</title>
        <authorList>
            <person name="Ma L."/>
            <person name="Liu K.W."/>
            <person name="Li Z."/>
            <person name="Hsiao Y.Y."/>
            <person name="Qi Y."/>
            <person name="Fu T."/>
            <person name="Tang G.D."/>
            <person name="Zhang D."/>
            <person name="Sun W.H."/>
            <person name="Liu D.K."/>
            <person name="Li Y."/>
            <person name="Chen G.Z."/>
            <person name="Liu X.D."/>
            <person name="Liao X.Y."/>
            <person name="Jiang Y.T."/>
            <person name="Yu X."/>
            <person name="Hao Y."/>
            <person name="Huang J."/>
            <person name="Zhao X.W."/>
            <person name="Ke S."/>
            <person name="Chen Y.Y."/>
            <person name="Wu W.L."/>
            <person name="Hsu J.L."/>
            <person name="Lin Y.F."/>
            <person name="Huang M.D."/>
            <person name="Li C.Y."/>
            <person name="Huang L."/>
            <person name="Wang Z.W."/>
            <person name="Zhao X."/>
            <person name="Zhong W.Y."/>
            <person name="Peng D.H."/>
            <person name="Ahmad S."/>
            <person name="Lan S."/>
            <person name="Zhang J.S."/>
            <person name="Tsai W.C."/>
            <person name="Van de Peer Y."/>
            <person name="Liu Z.J."/>
        </authorList>
    </citation>
    <scope>NUCLEOTIDE SEQUENCE</scope>
    <source>
        <strain evidence="6">SCP</strain>
    </source>
</reference>
<keyword evidence="7" id="KW-1185">Reference proteome</keyword>
<keyword evidence="2" id="KW-0805">Transcription regulation</keyword>
<proteinExistence type="predicted"/>
<dbReference type="CDD" id="cd22933">
    <property type="entry name" value="HFD_HFI1"/>
    <property type="match status" value="1"/>
</dbReference>
<evidence type="ECO:0000256" key="5">
    <source>
        <dbReference type="SAM" id="MobiDB-lite"/>
    </source>
</evidence>
<dbReference type="PANTHER" id="PTHR21277">
    <property type="entry name" value="TRANSCRIPTIONAL ADAPTER 1"/>
    <property type="match status" value="1"/>
</dbReference>
<dbReference type="GO" id="GO:0003713">
    <property type="term" value="F:transcription coactivator activity"/>
    <property type="evidence" value="ECO:0007669"/>
    <property type="project" value="TreeGrafter"/>
</dbReference>
<feature type="region of interest" description="Disordered" evidence="5">
    <location>
        <begin position="161"/>
        <end position="196"/>
    </location>
</feature>
<dbReference type="EMBL" id="JAUJYN010000006">
    <property type="protein sequence ID" value="KAK1268692.1"/>
    <property type="molecule type" value="Genomic_DNA"/>
</dbReference>
<dbReference type="GO" id="GO:0005634">
    <property type="term" value="C:nucleus"/>
    <property type="evidence" value="ECO:0007669"/>
    <property type="project" value="UniProtKB-SubCell"/>
</dbReference>
<gene>
    <name evidence="6" type="ORF">QJS04_geneDACA013907</name>
</gene>
<dbReference type="Proteomes" id="UP001179952">
    <property type="component" value="Unassembled WGS sequence"/>
</dbReference>
<protein>
    <recommendedName>
        <fullName evidence="8">Transcriptional adapter 1</fullName>
    </recommendedName>
</protein>
<comment type="caution">
    <text evidence="6">The sequence shown here is derived from an EMBL/GenBank/DDBJ whole genome shotgun (WGS) entry which is preliminary data.</text>
</comment>
<dbReference type="GO" id="GO:0006357">
    <property type="term" value="P:regulation of transcription by RNA polymerase II"/>
    <property type="evidence" value="ECO:0007669"/>
    <property type="project" value="TreeGrafter"/>
</dbReference>
<evidence type="ECO:0000256" key="3">
    <source>
        <dbReference type="ARBA" id="ARBA00023163"/>
    </source>
</evidence>
<evidence type="ECO:0000313" key="6">
    <source>
        <dbReference type="EMBL" id="KAK1268692.1"/>
    </source>
</evidence>
<dbReference type="Pfam" id="PF12767">
    <property type="entry name" value="SAGA-Tad1"/>
    <property type="match status" value="1"/>
</dbReference>
<evidence type="ECO:0008006" key="8">
    <source>
        <dbReference type="Google" id="ProtNLM"/>
    </source>
</evidence>
<organism evidence="6 7">
    <name type="scientific">Acorus gramineus</name>
    <name type="common">Dwarf sweet flag</name>
    <dbReference type="NCBI Taxonomy" id="55184"/>
    <lineage>
        <taxon>Eukaryota</taxon>
        <taxon>Viridiplantae</taxon>
        <taxon>Streptophyta</taxon>
        <taxon>Embryophyta</taxon>
        <taxon>Tracheophyta</taxon>
        <taxon>Spermatophyta</taxon>
        <taxon>Magnoliopsida</taxon>
        <taxon>Liliopsida</taxon>
        <taxon>Acoraceae</taxon>
        <taxon>Acorus</taxon>
    </lineage>
</organism>
<keyword evidence="3" id="KW-0804">Transcription</keyword>
<dbReference type="PANTHER" id="PTHR21277:SF5">
    <property type="entry name" value="TRANSCRIPTIONAL ADAPTER 1"/>
    <property type="match status" value="1"/>
</dbReference>
<dbReference type="InterPro" id="IPR024738">
    <property type="entry name" value="Hfi1/Tada1"/>
</dbReference>
<evidence type="ECO:0000256" key="1">
    <source>
        <dbReference type="ARBA" id="ARBA00004123"/>
    </source>
</evidence>
<comment type="subcellular location">
    <subcellularLocation>
        <location evidence="1">Nucleus</location>
    </subcellularLocation>
</comment>
<name>A0AAV9AWX9_ACOGR</name>
<keyword evidence="4" id="KW-0539">Nucleus</keyword>
<evidence type="ECO:0000256" key="2">
    <source>
        <dbReference type="ARBA" id="ARBA00023015"/>
    </source>
</evidence>
<dbReference type="AlphaFoldDB" id="A0AAV9AWX9"/>
<sequence>MPPPPPQTEQQRIDVAELKTRIARKLGPERSSRYFSFLNRLLAQKLSKAEFDKLCLVTLGRENIFLHNQLIRSILRNAHHAKAPPPITHDRTVRKDGLQHLTVNQAPLIWSNGDLPTSPRKVRSVIRDRRLRDCPSPLGPNGKTDGPIMENGVLHPCDLQRPVQHLHGGPPAEQAEDELPPLKKPRLRQSPRDGEGAAEFVDIEDAVEMEHDKKYGSARSPIRAPLGIPLCPVSVGTARRSFSASVAFGSGFPSSSESGELCHTEGLKHRMEQIARAEGHEGVSMDCANLLNIGLNVYLKRLIKSCVELVNARSGRETVKQSMQKQKVVNGVWPGKHLEGIEELRSRCPISLLDFKVAMELHPQQLGEDWPLLLEKICLCSFED</sequence>